<reference evidence="1" key="2">
    <citation type="journal article" date="2023" name="IMA Fungus">
        <title>Comparative genomic study of the Penicillium genus elucidates a diverse pangenome and 15 lateral gene transfer events.</title>
        <authorList>
            <person name="Petersen C."/>
            <person name="Sorensen T."/>
            <person name="Nielsen M.R."/>
            <person name="Sondergaard T.E."/>
            <person name="Sorensen J.L."/>
            <person name="Fitzpatrick D.A."/>
            <person name="Frisvad J.C."/>
            <person name="Nielsen K.L."/>
        </authorList>
    </citation>
    <scope>NUCLEOTIDE SEQUENCE</scope>
    <source>
        <strain evidence="1">IBT 23319</strain>
    </source>
</reference>
<reference evidence="1" key="1">
    <citation type="submission" date="2022-11" db="EMBL/GenBank/DDBJ databases">
        <authorList>
            <person name="Petersen C."/>
        </authorList>
    </citation>
    <scope>NUCLEOTIDE SEQUENCE</scope>
    <source>
        <strain evidence="1">IBT 23319</strain>
    </source>
</reference>
<comment type="caution">
    <text evidence="1">The sequence shown here is derived from an EMBL/GenBank/DDBJ whole genome shotgun (WGS) entry which is preliminary data.</text>
</comment>
<proteinExistence type="predicted"/>
<name>A0A9W9TWP5_PENCI</name>
<organism evidence="1 2">
    <name type="scientific">Penicillium citrinum</name>
    <dbReference type="NCBI Taxonomy" id="5077"/>
    <lineage>
        <taxon>Eukaryota</taxon>
        <taxon>Fungi</taxon>
        <taxon>Dikarya</taxon>
        <taxon>Ascomycota</taxon>
        <taxon>Pezizomycotina</taxon>
        <taxon>Eurotiomycetes</taxon>
        <taxon>Eurotiomycetidae</taxon>
        <taxon>Eurotiales</taxon>
        <taxon>Aspergillaceae</taxon>
        <taxon>Penicillium</taxon>
    </lineage>
</organism>
<dbReference type="AlphaFoldDB" id="A0A9W9TWP5"/>
<dbReference type="GeneID" id="81378659"/>
<dbReference type="OrthoDB" id="3645574at2759"/>
<evidence type="ECO:0000313" key="1">
    <source>
        <dbReference type="EMBL" id="KAJ5242245.1"/>
    </source>
</evidence>
<keyword evidence="2" id="KW-1185">Reference proteome</keyword>
<gene>
    <name evidence="1" type="ORF">N7469_000572</name>
</gene>
<dbReference type="Proteomes" id="UP001147733">
    <property type="component" value="Unassembled WGS sequence"/>
</dbReference>
<accession>A0A9W9TWP5</accession>
<protein>
    <submittedName>
        <fullName evidence="1">Uncharacterized protein</fullName>
    </submittedName>
</protein>
<evidence type="ECO:0000313" key="2">
    <source>
        <dbReference type="Proteomes" id="UP001147733"/>
    </source>
</evidence>
<sequence length="117" mass="13747">MIRLEDALTDDDNILHRLDYPLKMKIFCSYPLTHQHDIESLVSFYLCVADEVEWLFGSYNVFIPVYIGHQEKVKRLFLAIPTRNCDVKLLCISGYIRIVQMSQYLLFMGSHSPMDKQ</sequence>
<dbReference type="RefSeq" id="XP_056505249.1">
    <property type="nucleotide sequence ID" value="XM_056639492.1"/>
</dbReference>
<dbReference type="EMBL" id="JAPQKT010000001">
    <property type="protein sequence ID" value="KAJ5242245.1"/>
    <property type="molecule type" value="Genomic_DNA"/>
</dbReference>